<reference evidence="2" key="1">
    <citation type="submission" date="2023-07" db="EMBL/GenBank/DDBJ databases">
        <title>Sorghum-associated microbial communities from plants grown in Nebraska, USA.</title>
        <authorList>
            <person name="Schachtman D."/>
        </authorList>
    </citation>
    <scope>NUCLEOTIDE SEQUENCE</scope>
    <source>
        <strain evidence="2">BE261</strain>
    </source>
</reference>
<dbReference type="RefSeq" id="WP_310113106.1">
    <property type="nucleotide sequence ID" value="NZ_JAVDTN010000011.1"/>
</dbReference>
<accession>A0AAW8NDF1</accession>
<evidence type="ECO:0000313" key="2">
    <source>
        <dbReference type="EMBL" id="MDR7165066.1"/>
    </source>
</evidence>
<feature type="compositionally biased region" description="Basic and acidic residues" evidence="1">
    <location>
        <begin position="1"/>
        <end position="15"/>
    </location>
</feature>
<name>A0AAW8NDF1_PSEOX</name>
<proteinExistence type="predicted"/>
<dbReference type="GeneID" id="97423439"/>
<evidence type="ECO:0000256" key="1">
    <source>
        <dbReference type="SAM" id="MobiDB-lite"/>
    </source>
</evidence>
<evidence type="ECO:0000313" key="3">
    <source>
        <dbReference type="Proteomes" id="UP001262032"/>
    </source>
</evidence>
<feature type="region of interest" description="Disordered" evidence="1">
    <location>
        <begin position="1"/>
        <end position="20"/>
    </location>
</feature>
<gene>
    <name evidence="2" type="ORF">J2X12_003111</name>
</gene>
<dbReference type="AlphaFoldDB" id="A0AAW8NDF1"/>
<organism evidence="2 3">
    <name type="scientific">Pseudarthrobacter oxydans</name>
    <name type="common">Arthrobacter oxydans</name>
    <dbReference type="NCBI Taxonomy" id="1671"/>
    <lineage>
        <taxon>Bacteria</taxon>
        <taxon>Bacillati</taxon>
        <taxon>Actinomycetota</taxon>
        <taxon>Actinomycetes</taxon>
        <taxon>Micrococcales</taxon>
        <taxon>Micrococcaceae</taxon>
        <taxon>Pseudarthrobacter</taxon>
    </lineage>
</organism>
<sequence>MNDKKEQSRDGEERFFWGGNGNTQPYTETYYASTGMWHKDL</sequence>
<protein>
    <submittedName>
        <fullName evidence="2">Uncharacterized protein</fullName>
    </submittedName>
</protein>
<comment type="caution">
    <text evidence="2">The sequence shown here is derived from an EMBL/GenBank/DDBJ whole genome shotgun (WGS) entry which is preliminary data.</text>
</comment>
<dbReference type="Proteomes" id="UP001262032">
    <property type="component" value="Unassembled WGS sequence"/>
</dbReference>
<dbReference type="EMBL" id="JAVDWN010000011">
    <property type="protein sequence ID" value="MDR7165066.1"/>
    <property type="molecule type" value="Genomic_DNA"/>
</dbReference>